<evidence type="ECO:0000313" key="3">
    <source>
        <dbReference type="Proteomes" id="UP001596513"/>
    </source>
</evidence>
<keyword evidence="3" id="KW-1185">Reference proteome</keyword>
<dbReference type="EMBL" id="JBHTEK010000006">
    <property type="protein sequence ID" value="MFC7671244.1"/>
    <property type="molecule type" value="Genomic_DNA"/>
</dbReference>
<sequence length="43" mass="4777">MLSSYHLTRGHMPPSRWLLGATLLPATTPRCRLPTAAVFARLD</sequence>
<accession>A0ABW2UDY0</accession>
<reference evidence="2" key="1">
    <citation type="journal article" date="2014" name="Int. J. Syst. Evol. Microbiol.">
        <title>Complete genome of a new Firmicutes species belonging to the dominant human colonic microbiota ('Ruminococcus bicirculans') reveals two chromosomes and a selective capacity to utilize plant glucans.</title>
        <authorList>
            <consortium name="NISC Comparative Sequencing Program"/>
            <person name="Wegmann U."/>
            <person name="Louis P."/>
            <person name="Goesmann A."/>
            <person name="Henrissat B."/>
            <person name="Duncan S.H."/>
            <person name="Flint H.J."/>
        </authorList>
    </citation>
    <scope>NUCLEOTIDE SEQUENCE</scope>
    <source>
        <strain evidence="2">JCM 19635</strain>
    </source>
</reference>
<comment type="caution">
    <text evidence="2">The sequence shown here is derived from an EMBL/GenBank/DDBJ whole genome shotgun (WGS) entry which is preliminary data.</text>
</comment>
<evidence type="ECO:0000313" key="1">
    <source>
        <dbReference type="EMBL" id="MFC7671093.1"/>
    </source>
</evidence>
<reference evidence="3" key="2">
    <citation type="journal article" date="2019" name="Int. J. Syst. Evol. Microbiol.">
        <title>The Global Catalogue of Microorganisms (GCM) 10K type strain sequencing project: providing services to taxonomists for standard genome sequencing and annotation.</title>
        <authorList>
            <consortium name="The Broad Institute Genomics Platform"/>
            <consortium name="The Broad Institute Genome Sequencing Center for Infectious Disease"/>
            <person name="Wu L."/>
            <person name="Ma J."/>
        </authorList>
    </citation>
    <scope>NUCLEOTIDE SEQUENCE [LARGE SCALE GENOMIC DNA]</scope>
    <source>
        <strain evidence="3">JCM 19635</strain>
    </source>
</reference>
<evidence type="ECO:0000313" key="2">
    <source>
        <dbReference type="EMBL" id="MFC7671244.1"/>
    </source>
</evidence>
<dbReference type="EMBL" id="JBHTEK010000006">
    <property type="protein sequence ID" value="MFC7671093.1"/>
    <property type="molecule type" value="Genomic_DNA"/>
</dbReference>
<protein>
    <submittedName>
        <fullName evidence="2">Uncharacterized protein</fullName>
    </submittedName>
</protein>
<reference evidence="2" key="3">
    <citation type="submission" date="2024-09" db="EMBL/GenBank/DDBJ databases">
        <authorList>
            <person name="Sun Q."/>
            <person name="Mori K."/>
        </authorList>
    </citation>
    <scope>NUCLEOTIDE SEQUENCE</scope>
    <source>
        <strain evidence="2">JCM 19635</strain>
    </source>
</reference>
<name>A0ABW2UDY0_9BACT</name>
<dbReference type="Proteomes" id="UP001596513">
    <property type="component" value="Unassembled WGS sequence"/>
</dbReference>
<proteinExistence type="predicted"/>
<organism evidence="2 3">
    <name type="scientific">Hymenobacter humi</name>
    <dbReference type="NCBI Taxonomy" id="1411620"/>
    <lineage>
        <taxon>Bacteria</taxon>
        <taxon>Pseudomonadati</taxon>
        <taxon>Bacteroidota</taxon>
        <taxon>Cytophagia</taxon>
        <taxon>Cytophagales</taxon>
        <taxon>Hymenobacteraceae</taxon>
        <taxon>Hymenobacter</taxon>
    </lineage>
</organism>
<gene>
    <name evidence="1" type="ORF">ACFQT0_29635</name>
    <name evidence="2" type="ORF">ACFQT0_30470</name>
</gene>
<dbReference type="RefSeq" id="WP_380206992.1">
    <property type="nucleotide sequence ID" value="NZ_JBHTEK010000006.1"/>
</dbReference>